<dbReference type="Pfam" id="PF08242">
    <property type="entry name" value="Methyltransf_12"/>
    <property type="match status" value="1"/>
</dbReference>
<dbReference type="SUPFAM" id="SSF53335">
    <property type="entry name" value="S-adenosyl-L-methionine-dependent methyltransferases"/>
    <property type="match status" value="1"/>
</dbReference>
<dbReference type="PANTHER" id="PTHR43861:SF1">
    <property type="entry name" value="TRANS-ACONITATE 2-METHYLTRANSFERASE"/>
    <property type="match status" value="1"/>
</dbReference>
<sequence>MDSTDHVTVDWDAARDTNRANWDDRVPIHEGAYDVAALDDPEHRSDVVRDDLPALGPWLPSGSLEGLDVCHLQCHIGTDTVSLAREGARLTGVDFSAPALASAAALAERLGLDVTWVETDVLDARAAVTGDFDVVYTSIGTICWLDDLHRWAAQVAGLLRPGGVFFIRDGHPALYALDEDAPELVTRHRYFPDGTAQQWEDAGTYVGEGTVANTRTYEWPHPLSEVVNALLGAGLRLRRLDEGRTLPWRFSPRMEEDGHGSWVWPAADRDRMPTTFTIVATRD</sequence>
<dbReference type="InterPro" id="IPR013217">
    <property type="entry name" value="Methyltransf_12"/>
</dbReference>
<keyword evidence="2" id="KW-0808">Transferase</keyword>
<organism evidence="2 3">
    <name type="scientific">Curtobacterium oceanosedimentum</name>
    <dbReference type="NCBI Taxonomy" id="465820"/>
    <lineage>
        <taxon>Bacteria</taxon>
        <taxon>Bacillati</taxon>
        <taxon>Actinomycetota</taxon>
        <taxon>Actinomycetes</taxon>
        <taxon>Micrococcales</taxon>
        <taxon>Microbacteriaceae</taxon>
        <taxon>Curtobacterium</taxon>
    </lineage>
</organism>
<keyword evidence="2" id="KW-0489">Methyltransferase</keyword>
<dbReference type="RefSeq" id="WP_058749310.1">
    <property type="nucleotide sequence ID" value="NZ_LDRC01000025.1"/>
</dbReference>
<accession>A0A147DS38</accession>
<evidence type="ECO:0000259" key="1">
    <source>
        <dbReference type="Pfam" id="PF08242"/>
    </source>
</evidence>
<dbReference type="GO" id="GO:0032259">
    <property type="term" value="P:methylation"/>
    <property type="evidence" value="ECO:0007669"/>
    <property type="project" value="UniProtKB-KW"/>
</dbReference>
<protein>
    <submittedName>
        <fullName evidence="2">Methyltransferase type 12</fullName>
    </submittedName>
</protein>
<dbReference type="Gene3D" id="3.40.50.150">
    <property type="entry name" value="Vaccinia Virus protein VP39"/>
    <property type="match status" value="1"/>
</dbReference>
<proteinExistence type="predicted"/>
<dbReference type="STRING" id="465820.NS263_05175"/>
<evidence type="ECO:0000313" key="2">
    <source>
        <dbReference type="EMBL" id="KTR52677.1"/>
    </source>
</evidence>
<dbReference type="InterPro" id="IPR029063">
    <property type="entry name" value="SAM-dependent_MTases_sf"/>
</dbReference>
<dbReference type="GO" id="GO:0008168">
    <property type="term" value="F:methyltransferase activity"/>
    <property type="evidence" value="ECO:0007669"/>
    <property type="project" value="UniProtKB-KW"/>
</dbReference>
<dbReference type="AlphaFoldDB" id="A0A147DS38"/>
<gene>
    <name evidence="2" type="ORF">NS359_05510</name>
</gene>
<evidence type="ECO:0000313" key="3">
    <source>
        <dbReference type="Proteomes" id="UP000072763"/>
    </source>
</evidence>
<reference evidence="2 3" key="1">
    <citation type="journal article" date="2016" name="Front. Microbiol.">
        <title>Genomic Resource of Rice Seed Associated Bacteria.</title>
        <authorList>
            <person name="Midha S."/>
            <person name="Bansal K."/>
            <person name="Sharma S."/>
            <person name="Kumar N."/>
            <person name="Patil P.P."/>
            <person name="Chaudhry V."/>
            <person name="Patil P.B."/>
        </authorList>
    </citation>
    <scope>NUCLEOTIDE SEQUENCE [LARGE SCALE GENOMIC DNA]</scope>
    <source>
        <strain evidence="2 3">NS359</strain>
    </source>
</reference>
<dbReference type="PANTHER" id="PTHR43861">
    <property type="entry name" value="TRANS-ACONITATE 2-METHYLTRANSFERASE-RELATED"/>
    <property type="match status" value="1"/>
</dbReference>
<name>A0A147DS38_9MICO</name>
<dbReference type="EMBL" id="LDRC01000025">
    <property type="protein sequence ID" value="KTR52677.1"/>
    <property type="molecule type" value="Genomic_DNA"/>
</dbReference>
<feature type="domain" description="Methyltransferase type 12" evidence="1">
    <location>
        <begin position="72"/>
        <end position="165"/>
    </location>
</feature>
<dbReference type="CDD" id="cd02440">
    <property type="entry name" value="AdoMet_MTases"/>
    <property type="match status" value="1"/>
</dbReference>
<dbReference type="PATRIC" id="fig|465820.4.peg.1154"/>
<dbReference type="Proteomes" id="UP000072763">
    <property type="component" value="Unassembled WGS sequence"/>
</dbReference>
<comment type="caution">
    <text evidence="2">The sequence shown here is derived from an EMBL/GenBank/DDBJ whole genome shotgun (WGS) entry which is preliminary data.</text>
</comment>
<dbReference type="OrthoDB" id="8385759at2"/>